<dbReference type="InterPro" id="IPR041891">
    <property type="entry name" value="Alpha_CA_prokaryot-like"/>
</dbReference>
<evidence type="ECO:0000256" key="3">
    <source>
        <dbReference type="ARBA" id="ARBA00022723"/>
    </source>
</evidence>
<dbReference type="Gene3D" id="3.10.200.10">
    <property type="entry name" value="Alpha carbonic anhydrase"/>
    <property type="match status" value="1"/>
</dbReference>
<reference evidence="9" key="1">
    <citation type="submission" date="2019-02" db="EMBL/GenBank/DDBJ databases">
        <authorList>
            <person name="Gruber-Vodicka R. H."/>
            <person name="Seah K. B. B."/>
        </authorList>
    </citation>
    <scope>NUCLEOTIDE SEQUENCE</scope>
    <source>
        <strain evidence="9">BECK_BZ125</strain>
    </source>
</reference>
<evidence type="ECO:0000256" key="6">
    <source>
        <dbReference type="ARBA" id="ARBA00048348"/>
    </source>
</evidence>
<dbReference type="InterPro" id="IPR023561">
    <property type="entry name" value="Carbonic_anhydrase_a-class"/>
</dbReference>
<evidence type="ECO:0000256" key="2">
    <source>
        <dbReference type="ARBA" id="ARBA00012925"/>
    </source>
</evidence>
<organism evidence="9">
    <name type="scientific">Candidatus Kentrum sp. TC</name>
    <dbReference type="NCBI Taxonomy" id="2126339"/>
    <lineage>
        <taxon>Bacteria</taxon>
        <taxon>Pseudomonadati</taxon>
        <taxon>Pseudomonadota</taxon>
        <taxon>Gammaproteobacteria</taxon>
        <taxon>Candidatus Kentrum</taxon>
    </lineage>
</organism>
<feature type="domain" description="Alpha-carbonic anhydrase" evidence="8">
    <location>
        <begin position="39"/>
        <end position="266"/>
    </location>
</feature>
<sequence>MKRRSFVIALATVATFSFGSLSFAESEQQNSTHQHKAAPSWHYEGPHGPEHWGDLDERYILCKKGKMGSPIDIKKPTRTGAPSIEFQYHPVASIKVLNNGHTIKESYESKDSQLVIDGKPYRLMQFHFHTPSEHTIEGKHWPMAIHLVHQNAEDKELAVVGILVEEGEENENEAIGSIWEKVPEKAGEEVISKVKFNAISLLPKEKAFFHYSGSLTTPPCTEGVRWFVMKNPIRFSKEHIEKFEKIIGHSSRPAQARNERPIFEGK</sequence>
<dbReference type="SMART" id="SM01057">
    <property type="entry name" value="Carb_anhydrase"/>
    <property type="match status" value="1"/>
</dbReference>
<evidence type="ECO:0000313" key="9">
    <source>
        <dbReference type="EMBL" id="VFK38433.1"/>
    </source>
</evidence>
<feature type="signal peptide" evidence="7">
    <location>
        <begin position="1"/>
        <end position="24"/>
    </location>
</feature>
<evidence type="ECO:0000256" key="7">
    <source>
        <dbReference type="SAM" id="SignalP"/>
    </source>
</evidence>
<dbReference type="Pfam" id="PF00194">
    <property type="entry name" value="Carb_anhydrase"/>
    <property type="match status" value="1"/>
</dbReference>
<evidence type="ECO:0000256" key="1">
    <source>
        <dbReference type="ARBA" id="ARBA00010718"/>
    </source>
</evidence>
<keyword evidence="4" id="KW-0862">Zinc</keyword>
<comment type="catalytic activity">
    <reaction evidence="6">
        <text>hydrogencarbonate + H(+) = CO2 + H2O</text>
        <dbReference type="Rhea" id="RHEA:10748"/>
        <dbReference type="ChEBI" id="CHEBI:15377"/>
        <dbReference type="ChEBI" id="CHEBI:15378"/>
        <dbReference type="ChEBI" id="CHEBI:16526"/>
        <dbReference type="ChEBI" id="CHEBI:17544"/>
        <dbReference type="EC" id="4.2.1.1"/>
    </reaction>
</comment>
<dbReference type="CDD" id="cd03124">
    <property type="entry name" value="alpha_CA_prokaryotic_like"/>
    <property type="match status" value="1"/>
</dbReference>
<comment type="similarity">
    <text evidence="1">Belongs to the alpha-carbonic anhydrase family.</text>
</comment>
<dbReference type="PROSITE" id="PS51144">
    <property type="entry name" value="ALPHA_CA_2"/>
    <property type="match status" value="1"/>
</dbReference>
<name>A0A450YAB7_9GAMM</name>
<dbReference type="GO" id="GO:0004089">
    <property type="term" value="F:carbonate dehydratase activity"/>
    <property type="evidence" value="ECO:0007669"/>
    <property type="project" value="UniProtKB-EC"/>
</dbReference>
<dbReference type="AlphaFoldDB" id="A0A450YAB7"/>
<evidence type="ECO:0000259" key="8">
    <source>
        <dbReference type="PROSITE" id="PS51144"/>
    </source>
</evidence>
<dbReference type="SUPFAM" id="SSF51069">
    <property type="entry name" value="Carbonic anhydrase"/>
    <property type="match status" value="1"/>
</dbReference>
<keyword evidence="7" id="KW-0732">Signal</keyword>
<gene>
    <name evidence="9" type="ORF">BECKTC1821E_GA0114239_100281</name>
</gene>
<feature type="chain" id="PRO_5019479437" description="carbonic anhydrase" evidence="7">
    <location>
        <begin position="25"/>
        <end position="266"/>
    </location>
</feature>
<dbReference type="PANTHER" id="PTHR18952">
    <property type="entry name" value="CARBONIC ANHYDRASE"/>
    <property type="match status" value="1"/>
</dbReference>
<dbReference type="InterPro" id="IPR001148">
    <property type="entry name" value="CA_dom"/>
</dbReference>
<dbReference type="EC" id="4.2.1.1" evidence="2"/>
<proteinExistence type="inferred from homology"/>
<evidence type="ECO:0000256" key="4">
    <source>
        <dbReference type="ARBA" id="ARBA00022833"/>
    </source>
</evidence>
<keyword evidence="3" id="KW-0479">Metal-binding</keyword>
<dbReference type="EMBL" id="CAADFT010000002">
    <property type="protein sequence ID" value="VFK38433.1"/>
    <property type="molecule type" value="Genomic_DNA"/>
</dbReference>
<accession>A0A450YAB7</accession>
<protein>
    <recommendedName>
        <fullName evidence="2">carbonic anhydrase</fullName>
        <ecNumber evidence="2">4.2.1.1</ecNumber>
    </recommendedName>
</protein>
<evidence type="ECO:0000256" key="5">
    <source>
        <dbReference type="ARBA" id="ARBA00023239"/>
    </source>
</evidence>
<dbReference type="InterPro" id="IPR036398">
    <property type="entry name" value="CA_dom_sf"/>
</dbReference>
<dbReference type="GO" id="GO:0008270">
    <property type="term" value="F:zinc ion binding"/>
    <property type="evidence" value="ECO:0007669"/>
    <property type="project" value="InterPro"/>
</dbReference>
<dbReference type="PANTHER" id="PTHR18952:SF265">
    <property type="entry name" value="CARBONIC ANHYDRASE"/>
    <property type="match status" value="1"/>
</dbReference>
<keyword evidence="5" id="KW-0456">Lyase</keyword>